<evidence type="ECO:0000259" key="6">
    <source>
        <dbReference type="PROSITE" id="PS51007"/>
    </source>
</evidence>
<evidence type="ECO:0000313" key="7">
    <source>
        <dbReference type="EMBL" id="OIR11761.1"/>
    </source>
</evidence>
<dbReference type="GO" id="GO:0009055">
    <property type="term" value="F:electron transfer activity"/>
    <property type="evidence" value="ECO:0007669"/>
    <property type="project" value="InterPro"/>
</dbReference>
<gene>
    <name evidence="7" type="ORF">GALL_66170</name>
</gene>
<sequence length="107" mass="10999">MKSIVVCMIAAAGLMAAGSSMATDMPDLAKKSNCTTCHKIDGKLVGPGWMDISKKYKGDAGAEAKLEAKVAKGGAGVWGTMPMPANSPKVSDADIKTLVKFILGLAK</sequence>
<dbReference type="InterPro" id="IPR036909">
    <property type="entry name" value="Cyt_c-like_dom_sf"/>
</dbReference>
<evidence type="ECO:0000256" key="2">
    <source>
        <dbReference type="ARBA" id="ARBA00022617"/>
    </source>
</evidence>
<dbReference type="SUPFAM" id="SSF46626">
    <property type="entry name" value="Cytochrome c"/>
    <property type="match status" value="1"/>
</dbReference>
<dbReference type="PRINTS" id="PR00606">
    <property type="entry name" value="CYTCHROMECID"/>
</dbReference>
<protein>
    <submittedName>
        <fullName evidence="7">Cytochrome c-551</fullName>
    </submittedName>
</protein>
<dbReference type="GO" id="GO:0005506">
    <property type="term" value="F:iron ion binding"/>
    <property type="evidence" value="ECO:0007669"/>
    <property type="project" value="InterPro"/>
</dbReference>
<evidence type="ECO:0000256" key="5">
    <source>
        <dbReference type="ARBA" id="ARBA00023004"/>
    </source>
</evidence>
<organism evidence="7">
    <name type="scientific">mine drainage metagenome</name>
    <dbReference type="NCBI Taxonomy" id="410659"/>
    <lineage>
        <taxon>unclassified sequences</taxon>
        <taxon>metagenomes</taxon>
        <taxon>ecological metagenomes</taxon>
    </lineage>
</organism>
<comment type="caution">
    <text evidence="7">The sequence shown here is derived from an EMBL/GenBank/DDBJ whole genome shotgun (WGS) entry which is preliminary data.</text>
</comment>
<dbReference type="Gene3D" id="1.10.760.10">
    <property type="entry name" value="Cytochrome c-like domain"/>
    <property type="match status" value="1"/>
</dbReference>
<dbReference type="InterPro" id="IPR002324">
    <property type="entry name" value="Cyt_c_ID"/>
</dbReference>
<name>A0A1J5STB3_9ZZZZ</name>
<evidence type="ECO:0000256" key="4">
    <source>
        <dbReference type="ARBA" id="ARBA00022982"/>
    </source>
</evidence>
<dbReference type="Pfam" id="PF00034">
    <property type="entry name" value="Cytochrom_C"/>
    <property type="match status" value="1"/>
</dbReference>
<keyword evidence="4" id="KW-0249">Electron transport</keyword>
<dbReference type="PROSITE" id="PS51007">
    <property type="entry name" value="CYTC"/>
    <property type="match status" value="1"/>
</dbReference>
<keyword evidence="2" id="KW-0349">Heme</keyword>
<keyword evidence="5" id="KW-0408">Iron</keyword>
<dbReference type="AlphaFoldDB" id="A0A1J5STB3"/>
<dbReference type="InterPro" id="IPR009056">
    <property type="entry name" value="Cyt_c-like_dom"/>
</dbReference>
<keyword evidence="1" id="KW-0813">Transport</keyword>
<feature type="domain" description="Cytochrome c" evidence="6">
    <location>
        <begin position="13"/>
        <end position="106"/>
    </location>
</feature>
<evidence type="ECO:0000256" key="3">
    <source>
        <dbReference type="ARBA" id="ARBA00022723"/>
    </source>
</evidence>
<keyword evidence="3" id="KW-0479">Metal-binding</keyword>
<dbReference type="GO" id="GO:0020037">
    <property type="term" value="F:heme binding"/>
    <property type="evidence" value="ECO:0007669"/>
    <property type="project" value="InterPro"/>
</dbReference>
<accession>A0A1J5STB3</accession>
<proteinExistence type="predicted"/>
<dbReference type="EMBL" id="MLJW01000019">
    <property type="protein sequence ID" value="OIR11761.1"/>
    <property type="molecule type" value="Genomic_DNA"/>
</dbReference>
<reference evidence="7" key="1">
    <citation type="submission" date="2016-10" db="EMBL/GenBank/DDBJ databases">
        <title>Sequence of Gallionella enrichment culture.</title>
        <authorList>
            <person name="Poehlein A."/>
            <person name="Muehling M."/>
            <person name="Daniel R."/>
        </authorList>
    </citation>
    <scope>NUCLEOTIDE SEQUENCE</scope>
</reference>
<evidence type="ECO:0000256" key="1">
    <source>
        <dbReference type="ARBA" id="ARBA00022448"/>
    </source>
</evidence>